<gene>
    <name evidence="2" type="ORF">F5972_26965</name>
</gene>
<name>A0A5J5JVW1_9ACTN</name>
<dbReference type="Proteomes" id="UP000327011">
    <property type="component" value="Unassembled WGS sequence"/>
</dbReference>
<evidence type="ECO:0000313" key="2">
    <source>
        <dbReference type="EMBL" id="KAA9375407.1"/>
    </source>
</evidence>
<proteinExistence type="predicted"/>
<organism evidence="2 3">
    <name type="scientific">Microbispora cellulosiformans</name>
    <dbReference type="NCBI Taxonomy" id="2614688"/>
    <lineage>
        <taxon>Bacteria</taxon>
        <taxon>Bacillati</taxon>
        <taxon>Actinomycetota</taxon>
        <taxon>Actinomycetes</taxon>
        <taxon>Streptosporangiales</taxon>
        <taxon>Streptosporangiaceae</taxon>
        <taxon>Microbispora</taxon>
    </lineage>
</organism>
<dbReference type="AlphaFoldDB" id="A0A5J5JVW1"/>
<reference evidence="2 3" key="1">
    <citation type="submission" date="2019-09" db="EMBL/GenBank/DDBJ databases">
        <title>Screening of Novel Bioactive Compounds from Soil-Associated.</title>
        <authorList>
            <person name="Gong X."/>
        </authorList>
    </citation>
    <scope>NUCLEOTIDE SEQUENCE [LARGE SCALE GENOMIC DNA]</scope>
    <source>
        <strain evidence="2 3">Gxj-6</strain>
    </source>
</reference>
<feature type="chain" id="PRO_5023929568" description="Secreted protein" evidence="1">
    <location>
        <begin position="34"/>
        <end position="216"/>
    </location>
</feature>
<feature type="signal peptide" evidence="1">
    <location>
        <begin position="1"/>
        <end position="33"/>
    </location>
</feature>
<evidence type="ECO:0000256" key="1">
    <source>
        <dbReference type="SAM" id="SignalP"/>
    </source>
</evidence>
<keyword evidence="3" id="KW-1185">Reference proteome</keyword>
<comment type="caution">
    <text evidence="2">The sequence shown here is derived from an EMBL/GenBank/DDBJ whole genome shotgun (WGS) entry which is preliminary data.</text>
</comment>
<sequence length="216" mass="22606">MTTRTARAGVATALTVAGLTAAGLLSPAAPAFAAAAGEVTATVSNLSAANAQMAKYTLVKCPSTTPYITSATASAKTGEAEDQSYTHFSEFWQSVPDGSAQMAKVNFFNSQTFQEEAKYGPVVVTVTLTLTCSNMKPAGLPRPEFKQSVYVRGLSYGNLQVSCPSNYPTALEARENHPGWFLSYGATTAGRVGAASWYNPDEYVFGTADVTVACGP</sequence>
<evidence type="ECO:0008006" key="4">
    <source>
        <dbReference type="Google" id="ProtNLM"/>
    </source>
</evidence>
<dbReference type="EMBL" id="VYTZ01000011">
    <property type="protein sequence ID" value="KAA9375407.1"/>
    <property type="molecule type" value="Genomic_DNA"/>
</dbReference>
<evidence type="ECO:0000313" key="3">
    <source>
        <dbReference type="Proteomes" id="UP000327011"/>
    </source>
</evidence>
<protein>
    <recommendedName>
        <fullName evidence="4">Secreted protein</fullName>
    </recommendedName>
</protein>
<keyword evidence="1" id="KW-0732">Signal</keyword>
<accession>A0A5J5JVW1</accession>